<sequence>MKNIGITTTVPVEVLLAAGYNVIDINNAFISGELYALDIERAERDGFPKSSCAWIKGIYGACIRCGISEIVGVAEGDCSNTKALLEVLRRKGIKVYSFSYPAEHTLKNVTAEINKFLKTFNVSVEQAEAVRKELNEVRNYARVIDELTYIDNKATGFENHISQVSLSDFVISGDTAPSIDITGGTGPSKASEQIYGCGYEYNNMNIFKSSPAKCRDRLLGKIYEIRHRTSENTGLRIGYTGVPPMTCDIYPYVEGMGARIVYNEVQREFAFPRVLEAKSIYEQYYDYTYPYDLSFRLKEIKKQIELRRLDGILHYTQAFCHRAIEDIVIKEALNIPVLTIEGDKANRLDSRTKLRIEAFLDMLRDLKLNRGGKDK</sequence>
<dbReference type="EMBL" id="QKMR01000001">
    <property type="protein sequence ID" value="PYG90349.1"/>
    <property type="molecule type" value="Genomic_DNA"/>
</dbReference>
<dbReference type="GO" id="GO:0051536">
    <property type="term" value="F:iron-sulfur cluster binding"/>
    <property type="evidence" value="ECO:0007669"/>
    <property type="project" value="UniProtKB-KW"/>
</dbReference>
<dbReference type="GO" id="GO:0016836">
    <property type="term" value="F:hydro-lyase activity"/>
    <property type="evidence" value="ECO:0007669"/>
    <property type="project" value="UniProtKB-ARBA"/>
</dbReference>
<evidence type="ECO:0000313" key="5">
    <source>
        <dbReference type="Proteomes" id="UP000248132"/>
    </source>
</evidence>
<name>A0A318XRQ2_9FIRM</name>
<keyword evidence="3" id="KW-0411">Iron-sulfur</keyword>
<dbReference type="PANTHER" id="PTHR30548">
    <property type="entry name" value="2-HYDROXYGLUTARYL-COA DEHYDRATASE, D-COMPONENT-RELATED"/>
    <property type="match status" value="1"/>
</dbReference>
<evidence type="ECO:0000256" key="1">
    <source>
        <dbReference type="ARBA" id="ARBA00001966"/>
    </source>
</evidence>
<dbReference type="InterPro" id="IPR010327">
    <property type="entry name" value="FldB/FldC_alpha/beta"/>
</dbReference>
<dbReference type="Gene3D" id="3.40.50.11890">
    <property type="match status" value="1"/>
</dbReference>
<evidence type="ECO:0000256" key="2">
    <source>
        <dbReference type="ARBA" id="ARBA00005806"/>
    </source>
</evidence>
<evidence type="ECO:0000313" key="4">
    <source>
        <dbReference type="EMBL" id="PYG90349.1"/>
    </source>
</evidence>
<dbReference type="Proteomes" id="UP000248132">
    <property type="component" value="Unassembled WGS sequence"/>
</dbReference>
<keyword evidence="3" id="KW-0479">Metal-binding</keyword>
<accession>A0A318XRQ2</accession>
<dbReference type="Pfam" id="PF06050">
    <property type="entry name" value="HGD-D"/>
    <property type="match status" value="2"/>
</dbReference>
<dbReference type="Gene3D" id="3.40.50.11900">
    <property type="match status" value="1"/>
</dbReference>
<reference evidence="4 5" key="1">
    <citation type="submission" date="2018-06" db="EMBL/GenBank/DDBJ databases">
        <title>Genomic Encyclopedia of Type Strains, Phase I: the one thousand microbial genomes (KMG-I) project.</title>
        <authorList>
            <person name="Kyrpides N."/>
        </authorList>
    </citation>
    <scope>NUCLEOTIDE SEQUENCE [LARGE SCALE GENOMIC DNA]</scope>
    <source>
        <strain evidence="4 5">DSM 19573</strain>
    </source>
</reference>
<dbReference type="RefSeq" id="WP_110460320.1">
    <property type="nucleotide sequence ID" value="NZ_QKMR01000001.1"/>
</dbReference>
<keyword evidence="3" id="KW-0408">Iron</keyword>
<organism evidence="4 5">
    <name type="scientific">Ruminiclostridium sufflavum DSM 19573</name>
    <dbReference type="NCBI Taxonomy" id="1121337"/>
    <lineage>
        <taxon>Bacteria</taxon>
        <taxon>Bacillati</taxon>
        <taxon>Bacillota</taxon>
        <taxon>Clostridia</taxon>
        <taxon>Eubacteriales</taxon>
        <taxon>Oscillospiraceae</taxon>
        <taxon>Ruminiclostridium</taxon>
    </lineage>
</organism>
<comment type="caution">
    <text evidence="4">The sequence shown here is derived from an EMBL/GenBank/DDBJ whole genome shotgun (WGS) entry which is preliminary data.</text>
</comment>
<dbReference type="AlphaFoldDB" id="A0A318XRQ2"/>
<evidence type="ECO:0000256" key="3">
    <source>
        <dbReference type="ARBA" id="ARBA00023014"/>
    </source>
</evidence>
<dbReference type="OrthoDB" id="9810278at2"/>
<gene>
    <name evidence="4" type="ORF">LY28_00230</name>
</gene>
<protein>
    <submittedName>
        <fullName evidence="4">Benzoyl-CoA reductase/2-hydroxyglutaryl-CoA dehydratase subunit BcrC/BadD/HgdB</fullName>
    </submittedName>
</protein>
<comment type="similarity">
    <text evidence="2">Belongs to the FldB/FldC dehydratase alpha/beta subunit family.</text>
</comment>
<dbReference type="PANTHER" id="PTHR30548:SF3">
    <property type="entry name" value="2-HYDROXYACYL-COA DEHYDRATASE"/>
    <property type="match status" value="1"/>
</dbReference>
<keyword evidence="5" id="KW-1185">Reference proteome</keyword>
<proteinExistence type="inferred from homology"/>
<comment type="cofactor">
    <cofactor evidence="1">
        <name>[4Fe-4S] cluster</name>
        <dbReference type="ChEBI" id="CHEBI:49883"/>
    </cofactor>
</comment>